<proteinExistence type="predicted"/>
<dbReference type="PATRIC" id="fig|1300342.3.peg.3513"/>
<evidence type="ECO:0000313" key="2">
    <source>
        <dbReference type="EMBL" id="ANB19582.1"/>
    </source>
</evidence>
<gene>
    <name evidence="2" type="ORF">I596_3594</name>
</gene>
<dbReference type="SUPFAM" id="SSF69318">
    <property type="entry name" value="Integrin alpha N-terminal domain"/>
    <property type="match status" value="1"/>
</dbReference>
<dbReference type="Gene3D" id="2.130.10.130">
    <property type="entry name" value="Integrin alpha, N-terminal"/>
    <property type="match status" value="1"/>
</dbReference>
<dbReference type="Pfam" id="PF13360">
    <property type="entry name" value="PQQ_2"/>
    <property type="match status" value="1"/>
</dbReference>
<feature type="domain" description="Pyrrolo-quinoline quinone repeat" evidence="1">
    <location>
        <begin position="445"/>
        <end position="603"/>
    </location>
</feature>
<protein>
    <submittedName>
        <fullName evidence="2">FG-GAP repeat protein</fullName>
    </submittedName>
</protein>
<dbReference type="EMBL" id="CP015249">
    <property type="protein sequence ID" value="ANB19582.1"/>
    <property type="molecule type" value="Genomic_DNA"/>
</dbReference>
<dbReference type="Proteomes" id="UP000076830">
    <property type="component" value="Chromosome"/>
</dbReference>
<dbReference type="KEGG" id="dko:I596_3594"/>
<reference evidence="2 3" key="1">
    <citation type="submission" date="2016-04" db="EMBL/GenBank/DDBJ databases">
        <title>Complete genome sequence of Dokdonella koreensis DS-123T.</title>
        <authorList>
            <person name="Kim J.F."/>
            <person name="Lee H."/>
            <person name="Kwak M.-J."/>
        </authorList>
    </citation>
    <scope>NUCLEOTIDE SEQUENCE [LARGE SCALE GENOMIC DNA]</scope>
    <source>
        <strain evidence="2 3">DS-123</strain>
    </source>
</reference>
<sequence length="660" mass="69032">MFSALQGNPLLLVAGVDTNGAIGLKQDLVVPYDGVDTPSASGFARVLAWSEDGAPRIVTVGQNGTVRIYGQWPMVEVRRFDTQAGILAAAIGDIDVDGNDELVVLNAAGIRIYTVGAGTLIHEIATADNNDLALAQLDADPALEIIVGGLYSGAVLDGATFATDWQSPTAFGHRIAVMPPGASGAQVWATAPFFEFTGFDVYGAMPWGPVWRQVLSEPISSMAMAVDEVEGSDVILTGGSASTVIAFDLATQTERFRISNGAPISALAATDIDGDGQTEIIFSAINHYSTAPALAVADIATGTTRWQFIPNGRRYTAAAVGDADGDGREDVLVAGPDSTRPGSIAKLDFVTGTEGWLSPADAGTLEDPFRIITRTIALARRANDARPRIVLAGARNEFHVGDIGRIVVLDPSDMSPTLQVGGTPADVFGPIRAATTYDWAQDGNDALLVAEGIRNWSPNWPRLRVLSASDGNPLWTSEGFGGPYALVKSVFVLPGTSHAEDTFVVATDGGLYGFGRSASSVSWELAMPNDGAAYVADGVGGPEILVFTQTGQMRFLDASTRTTLRSFTFDASFHAVQALAGDAGSVLAAADDTLMLIDGRTGTLRTRSAGLGAFDANTQVGAAYQGGGAWHIAATTEVTTYRYRLVLTDAIFSGNFEAAP</sequence>
<dbReference type="InterPro" id="IPR015943">
    <property type="entry name" value="WD40/YVTN_repeat-like_dom_sf"/>
</dbReference>
<dbReference type="AlphaFoldDB" id="A0A167H9H6"/>
<dbReference type="Gene3D" id="2.130.10.10">
    <property type="entry name" value="YVTN repeat-like/Quinoprotein amine dehydrogenase"/>
    <property type="match status" value="1"/>
</dbReference>
<keyword evidence="3" id="KW-1185">Reference proteome</keyword>
<dbReference type="InterPro" id="IPR028994">
    <property type="entry name" value="Integrin_alpha_N"/>
</dbReference>
<dbReference type="InterPro" id="IPR002372">
    <property type="entry name" value="PQQ_rpt_dom"/>
</dbReference>
<organism evidence="2 3">
    <name type="scientific">Dokdonella koreensis DS-123</name>
    <dbReference type="NCBI Taxonomy" id="1300342"/>
    <lineage>
        <taxon>Bacteria</taxon>
        <taxon>Pseudomonadati</taxon>
        <taxon>Pseudomonadota</taxon>
        <taxon>Gammaproteobacteria</taxon>
        <taxon>Lysobacterales</taxon>
        <taxon>Rhodanobacteraceae</taxon>
        <taxon>Dokdonella</taxon>
    </lineage>
</organism>
<dbReference type="InterPro" id="IPR011047">
    <property type="entry name" value="Quinoprotein_ADH-like_sf"/>
</dbReference>
<accession>A0A167H9H6</accession>
<dbReference type="SUPFAM" id="SSF50998">
    <property type="entry name" value="Quinoprotein alcohol dehydrogenase-like"/>
    <property type="match status" value="1"/>
</dbReference>
<name>A0A167H9H6_9GAMM</name>
<evidence type="ECO:0000313" key="3">
    <source>
        <dbReference type="Proteomes" id="UP000076830"/>
    </source>
</evidence>
<evidence type="ECO:0000259" key="1">
    <source>
        <dbReference type="Pfam" id="PF13360"/>
    </source>
</evidence>